<feature type="coiled-coil region" evidence="1">
    <location>
        <begin position="15"/>
        <end position="49"/>
    </location>
</feature>
<dbReference type="Gene3D" id="1.50.10.20">
    <property type="match status" value="1"/>
</dbReference>
<comment type="caution">
    <text evidence="4">The sequence shown here is derived from an EMBL/GenBank/DDBJ whole genome shotgun (WGS) entry which is preliminary data.</text>
</comment>
<keyword evidence="1" id="KW-0175">Coiled coil</keyword>
<protein>
    <submittedName>
        <fullName evidence="4">N-acetylmuramoyl-L-alanine amidase protein</fullName>
    </submittedName>
</protein>
<keyword evidence="5" id="KW-1185">Reference proteome</keyword>
<proteinExistence type="predicted"/>
<reference evidence="4 5" key="2">
    <citation type="journal article" date="2013" name="PLoS ONE">
        <title>INDIGO - INtegrated Data Warehouse of MIcrobial GenOmes with Examples from the Red Sea Extremophiles.</title>
        <authorList>
            <person name="Alam I."/>
            <person name="Antunes A."/>
            <person name="Kamau A.A."/>
            <person name="Ba Alawi W."/>
            <person name="Kalkatawi M."/>
            <person name="Stingl U."/>
            <person name="Bajic V.B."/>
        </authorList>
    </citation>
    <scope>NUCLEOTIDE SEQUENCE [LARGE SCALE GENOMIC DNA]</scope>
    <source>
        <strain evidence="4 5">SSD-17B</strain>
    </source>
</reference>
<reference evidence="4 5" key="1">
    <citation type="journal article" date="2011" name="J. Bacteriol.">
        <title>Genome sequence of Haloplasma contractile, an unusual contractile bacterium from a deep-sea anoxic brine lake.</title>
        <authorList>
            <person name="Antunes A."/>
            <person name="Alam I."/>
            <person name="El Dorry H."/>
            <person name="Siam R."/>
            <person name="Robertson A."/>
            <person name="Bajic V.B."/>
            <person name="Stingl U."/>
        </authorList>
    </citation>
    <scope>NUCLEOTIDE SEQUENCE [LARGE SCALE GENOMIC DNA]</scope>
    <source>
        <strain evidence="4 5">SSD-17B</strain>
    </source>
</reference>
<dbReference type="OrthoDB" id="411361at2"/>
<dbReference type="Proteomes" id="UP000005707">
    <property type="component" value="Unassembled WGS sequence"/>
</dbReference>
<evidence type="ECO:0000313" key="4">
    <source>
        <dbReference type="EMBL" id="ERJ12887.1"/>
    </source>
</evidence>
<dbReference type="RefSeq" id="WP_008825700.1">
    <property type="nucleotide sequence ID" value="NZ_AFNU02000003.1"/>
</dbReference>
<gene>
    <name evidence="4" type="ORF">HLPCO_001227</name>
</gene>
<evidence type="ECO:0000256" key="2">
    <source>
        <dbReference type="SAM" id="SignalP"/>
    </source>
</evidence>
<dbReference type="SUPFAM" id="SSF48239">
    <property type="entry name" value="Terpenoid cyclases/Protein prenyltransferases"/>
    <property type="match status" value="1"/>
</dbReference>
<evidence type="ECO:0000256" key="1">
    <source>
        <dbReference type="SAM" id="Coils"/>
    </source>
</evidence>
<dbReference type="eggNOG" id="COG5066">
    <property type="taxonomic scope" value="Bacteria"/>
</dbReference>
<dbReference type="InterPro" id="IPR008930">
    <property type="entry name" value="Terpenoid_cyclase/PrenylTrfase"/>
</dbReference>
<dbReference type="Gene3D" id="2.170.130.30">
    <property type="match status" value="1"/>
</dbReference>
<dbReference type="Gene3D" id="1.20.5.340">
    <property type="match status" value="1"/>
</dbReference>
<dbReference type="InterPro" id="IPR027954">
    <property type="entry name" value="Transcobalamin-like_C"/>
</dbReference>
<dbReference type="InParanoid" id="F7Q1N3"/>
<name>F7Q1N3_9MOLU</name>
<dbReference type="STRING" id="1033810.HLPCO_001227"/>
<dbReference type="Pfam" id="PF14478">
    <property type="entry name" value="DUF4430"/>
    <property type="match status" value="1"/>
</dbReference>
<sequence>MKKIMSLISIFLLSLVLVACQNDELTSQIEDLESKLTSLETESKEKSDDLTVLQSEITSLKEIIAGLDTTDTNQQTTIDDLKSRLEALEEIYFDGIITVMIDHENDEFDFYKSIAYKSADELTLFELIKDNVTLSYEESTFGNFITGIGGLSPKTGAYIALYKNGEMALKGVDEISYDNGDLFKFKVEWFDQTEQAVDTAINTFVDNYASDYVNSESVDYHVASALYQLGILNDYVTLDEVTELYKGFDAANINESLRGKELFKAITIVTAVGGNPTDVDGNDLVEQLINEAPIGIYGTTALGSLALNAYDHGKDASTYEAAIITDLTTTNKPINSDVDTAGLTLIALSDYTDNDTVGAVIDETITYLSTDKQASTGGITSTDFWTDPDNPTEVENGASTAQVILGLLANGIDPTSEIFTKTDGNLITRLLDYQLEDGSFKYKTTDADSDTFFTTPQAFAALVMYQEFKNSDEATYNLYDFN</sequence>
<evidence type="ECO:0000313" key="5">
    <source>
        <dbReference type="Proteomes" id="UP000005707"/>
    </source>
</evidence>
<dbReference type="EMBL" id="AFNU02000003">
    <property type="protein sequence ID" value="ERJ12887.1"/>
    <property type="molecule type" value="Genomic_DNA"/>
</dbReference>
<dbReference type="AlphaFoldDB" id="F7Q1N3"/>
<feature type="signal peptide" evidence="2">
    <location>
        <begin position="1"/>
        <end position="21"/>
    </location>
</feature>
<feature type="chain" id="PRO_5003360896" evidence="2">
    <location>
        <begin position="22"/>
        <end position="482"/>
    </location>
</feature>
<dbReference type="PROSITE" id="PS51257">
    <property type="entry name" value="PROKAR_LIPOPROTEIN"/>
    <property type="match status" value="1"/>
</dbReference>
<keyword evidence="2" id="KW-0732">Signal</keyword>
<accession>F7Q1N3</accession>
<organism evidence="4 5">
    <name type="scientific">Haloplasma contractile SSD-17B</name>
    <dbReference type="NCBI Taxonomy" id="1033810"/>
    <lineage>
        <taxon>Bacteria</taxon>
        <taxon>Bacillati</taxon>
        <taxon>Mycoplasmatota</taxon>
        <taxon>Mollicutes</taxon>
        <taxon>Haloplasmatales</taxon>
        <taxon>Haloplasmataceae</taxon>
        <taxon>Haloplasma</taxon>
    </lineage>
</organism>
<feature type="domain" description="Transcobalamin-like C-terminal" evidence="3">
    <location>
        <begin position="123"/>
        <end position="186"/>
    </location>
</feature>
<evidence type="ECO:0000259" key="3">
    <source>
        <dbReference type="Pfam" id="PF14478"/>
    </source>
</evidence>